<evidence type="ECO:0000256" key="1">
    <source>
        <dbReference type="SAM" id="MobiDB-lite"/>
    </source>
</evidence>
<feature type="compositionally biased region" description="Basic and acidic residues" evidence="1">
    <location>
        <begin position="198"/>
        <end position="211"/>
    </location>
</feature>
<sequence>MCRCIPQQPMEGLQSAAKGARDDGSTGEHEGLQNSQIDGVASDGLWKQTAAGQQGPSRAAPLAATPPPQAHLVRPFGELQSSLIPGGFTLHSSNNYSAGEEKKAEMHRLPTHTGASQLNSSSQQIKQLWQRAVPLLHKSPSGPQHPTAKEGQLQGQVFTAPSSPLPNSPSNFSVPIPPPLWQRPPPAQCLSPSASSTHHTDCRAGGPDRSETGYAPHKQVAAQARCQGPRPESLQLVQLQCAASHLQSQPQQRMEQQEFQLPQRGSSPEQQDRGPKPQAIQRQLNRLQLLFAAHSQRESPDKSCQPSAQTASVSANQGAETGIWDPRQSSPLQGHATAGQYLPNWNVPSPQVGMRPSFNEEYTQHGGVMPAYTSPSITPLQTHFSSLSGTLEPSSSALPLNAPHGSVAEQMSGFPGLCFGQTHPLGRHLVPPSPLVATGGGLTLPAQQLQLLLVQQRLRLIRQQLSSSAPTLLNQQTLLKHERTVDVRAEERHCFYQPDPGSAQQASSETVTGDRRQKPQLGSMQDSSRGREVSQRQAATKRKTGSGRAKVVPLRTCRPHSVLRRESGDAEKTPLTRQVASEPGLAPQ</sequence>
<organism evidence="2 3">
    <name type="scientific">Cystoisospora suis</name>
    <dbReference type="NCBI Taxonomy" id="483139"/>
    <lineage>
        <taxon>Eukaryota</taxon>
        <taxon>Sar</taxon>
        <taxon>Alveolata</taxon>
        <taxon>Apicomplexa</taxon>
        <taxon>Conoidasida</taxon>
        <taxon>Coccidia</taxon>
        <taxon>Eucoccidiorida</taxon>
        <taxon>Eimeriorina</taxon>
        <taxon>Sarcocystidae</taxon>
        <taxon>Cystoisospora</taxon>
    </lineage>
</organism>
<feature type="compositionally biased region" description="Basic and acidic residues" evidence="1">
    <location>
        <begin position="99"/>
        <end position="108"/>
    </location>
</feature>
<dbReference type="GeneID" id="94429439"/>
<feature type="compositionally biased region" description="Basic and acidic residues" evidence="1">
    <location>
        <begin position="19"/>
        <end position="31"/>
    </location>
</feature>
<dbReference type="EMBL" id="MIGC01003022">
    <property type="protein sequence ID" value="PHJ20106.1"/>
    <property type="molecule type" value="Genomic_DNA"/>
</dbReference>
<dbReference type="VEuPathDB" id="ToxoDB:CSUI_006063"/>
<accession>A0A2C6KVT4</accession>
<feature type="region of interest" description="Disordered" evidence="1">
    <location>
        <begin position="247"/>
        <end position="278"/>
    </location>
</feature>
<comment type="caution">
    <text evidence="2">The sequence shown here is derived from an EMBL/GenBank/DDBJ whole genome shotgun (WGS) entry which is preliminary data.</text>
</comment>
<dbReference type="RefSeq" id="XP_067921797.1">
    <property type="nucleotide sequence ID" value="XM_068066228.1"/>
</dbReference>
<evidence type="ECO:0000313" key="3">
    <source>
        <dbReference type="Proteomes" id="UP000221165"/>
    </source>
</evidence>
<feature type="compositionally biased region" description="Polar residues" evidence="1">
    <location>
        <begin position="302"/>
        <end position="319"/>
    </location>
</feature>
<feature type="compositionally biased region" description="Low complexity" evidence="1">
    <location>
        <begin position="247"/>
        <end position="263"/>
    </location>
</feature>
<dbReference type="Proteomes" id="UP000221165">
    <property type="component" value="Unassembled WGS sequence"/>
</dbReference>
<keyword evidence="3" id="KW-1185">Reference proteome</keyword>
<protein>
    <submittedName>
        <fullName evidence="2">Uncharacterized protein</fullName>
    </submittedName>
</protein>
<gene>
    <name evidence="2" type="ORF">CSUI_006063</name>
</gene>
<evidence type="ECO:0000313" key="2">
    <source>
        <dbReference type="EMBL" id="PHJ20106.1"/>
    </source>
</evidence>
<feature type="region of interest" description="Disordered" evidence="1">
    <location>
        <begin position="495"/>
        <end position="588"/>
    </location>
</feature>
<dbReference type="AlphaFoldDB" id="A0A2C6KVT4"/>
<feature type="region of interest" description="Disordered" evidence="1">
    <location>
        <begin position="1"/>
        <end position="227"/>
    </location>
</feature>
<feature type="compositionally biased region" description="Basic and acidic residues" evidence="1">
    <location>
        <begin position="563"/>
        <end position="574"/>
    </location>
</feature>
<feature type="non-terminal residue" evidence="2">
    <location>
        <position position="588"/>
    </location>
</feature>
<feature type="region of interest" description="Disordered" evidence="1">
    <location>
        <begin position="294"/>
        <end position="339"/>
    </location>
</feature>
<feature type="compositionally biased region" description="Polar residues" evidence="1">
    <location>
        <begin position="113"/>
        <end position="127"/>
    </location>
</feature>
<name>A0A2C6KVT4_9APIC</name>
<feature type="compositionally biased region" description="Polar residues" evidence="1">
    <location>
        <begin position="502"/>
        <end position="511"/>
    </location>
</feature>
<feature type="compositionally biased region" description="Pro residues" evidence="1">
    <location>
        <begin position="175"/>
        <end position="187"/>
    </location>
</feature>
<reference evidence="2 3" key="1">
    <citation type="journal article" date="2017" name="Int. J. Parasitol.">
        <title>The genome of the protozoan parasite Cystoisospora suis and a reverse vaccinology approach to identify vaccine candidates.</title>
        <authorList>
            <person name="Palmieri N."/>
            <person name="Shrestha A."/>
            <person name="Ruttkowski B."/>
            <person name="Beck T."/>
            <person name="Vogl C."/>
            <person name="Tomley F."/>
            <person name="Blake D.P."/>
            <person name="Joachim A."/>
        </authorList>
    </citation>
    <scope>NUCLEOTIDE SEQUENCE [LARGE SCALE GENOMIC DNA]</scope>
    <source>
        <strain evidence="2 3">Wien I</strain>
    </source>
</reference>
<proteinExistence type="predicted"/>